<accession>A0A1C4ZR91</accession>
<dbReference type="EMBL" id="FMCV01000019">
    <property type="protein sequence ID" value="SCF35306.1"/>
    <property type="molecule type" value="Genomic_DNA"/>
</dbReference>
<organism evidence="4 5">
    <name type="scientific">Micromonospora marina</name>
    <dbReference type="NCBI Taxonomy" id="307120"/>
    <lineage>
        <taxon>Bacteria</taxon>
        <taxon>Bacillati</taxon>
        <taxon>Actinomycetota</taxon>
        <taxon>Actinomycetes</taxon>
        <taxon>Micromonosporales</taxon>
        <taxon>Micromonosporaceae</taxon>
        <taxon>Micromonospora</taxon>
    </lineage>
</organism>
<keyword evidence="2" id="KW-0560">Oxidoreductase</keyword>
<protein>
    <submittedName>
        <fullName evidence="4">Acyl-CoA dehydrogenase, C-terminal domain</fullName>
    </submittedName>
</protein>
<sequence>MGKLYGAGMVNRVVDRVLQIHGGMGYTRELPIERWYRQVRLYRIFEGTDEMQRLIISRDPLRGYTKIGGHLA</sequence>
<dbReference type="InterPro" id="IPR050741">
    <property type="entry name" value="Acyl-CoA_dehydrogenase"/>
</dbReference>
<evidence type="ECO:0000313" key="5">
    <source>
        <dbReference type="Proteomes" id="UP000198551"/>
    </source>
</evidence>
<dbReference type="SUPFAM" id="SSF47203">
    <property type="entry name" value="Acyl-CoA dehydrogenase C-terminal domain-like"/>
    <property type="match status" value="1"/>
</dbReference>
<keyword evidence="1" id="KW-0285">Flavoprotein</keyword>
<dbReference type="Pfam" id="PF00441">
    <property type="entry name" value="Acyl-CoA_dh_1"/>
    <property type="match status" value="1"/>
</dbReference>
<dbReference type="GO" id="GO:0005737">
    <property type="term" value="C:cytoplasm"/>
    <property type="evidence" value="ECO:0007669"/>
    <property type="project" value="TreeGrafter"/>
</dbReference>
<evidence type="ECO:0000313" key="4">
    <source>
        <dbReference type="EMBL" id="SCF35306.1"/>
    </source>
</evidence>
<evidence type="ECO:0000256" key="1">
    <source>
        <dbReference type="ARBA" id="ARBA00022630"/>
    </source>
</evidence>
<dbReference type="Proteomes" id="UP000198551">
    <property type="component" value="Unassembled WGS sequence"/>
</dbReference>
<dbReference type="PANTHER" id="PTHR48083:SF2">
    <property type="entry name" value="MEDIUM-CHAIN SPECIFIC ACYL-COA DEHYDROGENASE, MITOCHONDRIAL"/>
    <property type="match status" value="1"/>
</dbReference>
<dbReference type="GO" id="GO:0003995">
    <property type="term" value="F:acyl-CoA dehydrogenase activity"/>
    <property type="evidence" value="ECO:0007669"/>
    <property type="project" value="TreeGrafter"/>
</dbReference>
<evidence type="ECO:0000256" key="2">
    <source>
        <dbReference type="ARBA" id="ARBA00023002"/>
    </source>
</evidence>
<dbReference type="GO" id="GO:0033539">
    <property type="term" value="P:fatty acid beta-oxidation using acyl-CoA dehydrogenase"/>
    <property type="evidence" value="ECO:0007669"/>
    <property type="project" value="TreeGrafter"/>
</dbReference>
<proteinExistence type="predicted"/>
<reference evidence="5" key="1">
    <citation type="submission" date="2016-06" db="EMBL/GenBank/DDBJ databases">
        <authorList>
            <person name="Varghese N."/>
        </authorList>
    </citation>
    <scope>NUCLEOTIDE SEQUENCE [LARGE SCALE GENOMIC DNA]</scope>
    <source>
        <strain evidence="5">DSM 45555</strain>
    </source>
</reference>
<dbReference type="InterPro" id="IPR009075">
    <property type="entry name" value="AcylCo_DH/oxidase_C"/>
</dbReference>
<evidence type="ECO:0000259" key="3">
    <source>
        <dbReference type="Pfam" id="PF00441"/>
    </source>
</evidence>
<dbReference type="AlphaFoldDB" id="A0A1C4ZR91"/>
<dbReference type="InterPro" id="IPR036250">
    <property type="entry name" value="AcylCo_DH-like_C"/>
</dbReference>
<name>A0A1C4ZR91_9ACTN</name>
<keyword evidence="5" id="KW-1185">Reference proteome</keyword>
<dbReference type="Gene3D" id="1.20.140.10">
    <property type="entry name" value="Butyryl-CoA Dehydrogenase, subunit A, domain 3"/>
    <property type="match status" value="1"/>
</dbReference>
<feature type="domain" description="Acyl-CoA dehydrogenase/oxidase C-terminal" evidence="3">
    <location>
        <begin position="1"/>
        <end position="58"/>
    </location>
</feature>
<dbReference type="PANTHER" id="PTHR48083">
    <property type="entry name" value="MEDIUM-CHAIN SPECIFIC ACYL-COA DEHYDROGENASE, MITOCHONDRIAL-RELATED"/>
    <property type="match status" value="1"/>
</dbReference>
<gene>
    <name evidence="4" type="ORF">GA0070215_119117</name>
</gene>